<dbReference type="KEGG" id="tva:5465599"/>
<dbReference type="InterPro" id="IPR035969">
    <property type="entry name" value="Rab-GAP_TBC_sf"/>
</dbReference>
<accession>A2DHL7</accession>
<dbReference type="InterPro" id="IPR000418">
    <property type="entry name" value="Ets_dom"/>
</dbReference>
<dbReference type="eggNOG" id="KOG4567">
    <property type="taxonomic scope" value="Eukaryota"/>
</dbReference>
<evidence type="ECO:0000313" key="3">
    <source>
        <dbReference type="Proteomes" id="UP000001542"/>
    </source>
</evidence>
<dbReference type="STRING" id="5722.A2DHL7"/>
<dbReference type="Proteomes" id="UP000001542">
    <property type="component" value="Unassembled WGS sequence"/>
</dbReference>
<dbReference type="GO" id="GO:0005096">
    <property type="term" value="F:GTPase activator activity"/>
    <property type="evidence" value="ECO:0000318"/>
    <property type="project" value="GO_Central"/>
</dbReference>
<dbReference type="SUPFAM" id="SSF47923">
    <property type="entry name" value="Ypt/Rab-GAP domain of gyp1p"/>
    <property type="match status" value="2"/>
</dbReference>
<organism evidence="2 3">
    <name type="scientific">Trichomonas vaginalis (strain ATCC PRA-98 / G3)</name>
    <dbReference type="NCBI Taxonomy" id="412133"/>
    <lineage>
        <taxon>Eukaryota</taxon>
        <taxon>Metamonada</taxon>
        <taxon>Parabasalia</taxon>
        <taxon>Trichomonadida</taxon>
        <taxon>Trichomonadidae</taxon>
        <taxon>Trichomonas</taxon>
    </lineage>
</organism>
<dbReference type="FunFam" id="1.10.8.270:FF:000145">
    <property type="entry name" value="MGC16169 protein, putative"/>
    <property type="match status" value="1"/>
</dbReference>
<evidence type="ECO:0000313" key="2">
    <source>
        <dbReference type="EMBL" id="EAY20065.1"/>
    </source>
</evidence>
<keyword evidence="3" id="KW-1185">Reference proteome</keyword>
<dbReference type="FunCoup" id="A2DHL7">
    <property type="interactions" value="76"/>
</dbReference>
<dbReference type="OrthoDB" id="10263206at2759"/>
<protein>
    <recommendedName>
        <fullName evidence="1">Rab-GAP TBC domain-containing protein</fullName>
    </recommendedName>
</protein>
<proteinExistence type="predicted"/>
<dbReference type="SMART" id="SM00164">
    <property type="entry name" value="TBC"/>
    <property type="match status" value="1"/>
</dbReference>
<dbReference type="RefSeq" id="XP_001581051.1">
    <property type="nucleotide sequence ID" value="XM_001581001.1"/>
</dbReference>
<dbReference type="VEuPathDB" id="TrichDB:TVAGG3_0302670"/>
<gene>
    <name evidence="2" type="ORF">TVAG_365730</name>
</gene>
<dbReference type="SMR" id="A2DHL7"/>
<evidence type="ECO:0000259" key="1">
    <source>
        <dbReference type="PROSITE" id="PS50086"/>
    </source>
</evidence>
<dbReference type="PROSITE" id="PS00345">
    <property type="entry name" value="ETS_DOMAIN_1"/>
    <property type="match status" value="1"/>
</dbReference>
<dbReference type="EMBL" id="DS113201">
    <property type="protein sequence ID" value="EAY20065.1"/>
    <property type="molecule type" value="Genomic_DNA"/>
</dbReference>
<dbReference type="PANTHER" id="PTHR22957:SF27">
    <property type="entry name" value="TBC1 DOMAIN FAMILY MEMBER 13"/>
    <property type="match status" value="1"/>
</dbReference>
<reference evidence="2" key="2">
    <citation type="journal article" date="2007" name="Science">
        <title>Draft genome sequence of the sexually transmitted pathogen Trichomonas vaginalis.</title>
        <authorList>
            <person name="Carlton J.M."/>
            <person name="Hirt R.P."/>
            <person name="Silva J.C."/>
            <person name="Delcher A.L."/>
            <person name="Schatz M."/>
            <person name="Zhao Q."/>
            <person name="Wortman J.R."/>
            <person name="Bidwell S.L."/>
            <person name="Alsmark U.C.M."/>
            <person name="Besteiro S."/>
            <person name="Sicheritz-Ponten T."/>
            <person name="Noel C.J."/>
            <person name="Dacks J.B."/>
            <person name="Foster P.G."/>
            <person name="Simillion C."/>
            <person name="Van de Peer Y."/>
            <person name="Miranda-Saavedra D."/>
            <person name="Barton G.J."/>
            <person name="Westrop G.D."/>
            <person name="Mueller S."/>
            <person name="Dessi D."/>
            <person name="Fiori P.L."/>
            <person name="Ren Q."/>
            <person name="Paulsen I."/>
            <person name="Zhang H."/>
            <person name="Bastida-Corcuera F.D."/>
            <person name="Simoes-Barbosa A."/>
            <person name="Brown M.T."/>
            <person name="Hayes R.D."/>
            <person name="Mukherjee M."/>
            <person name="Okumura C.Y."/>
            <person name="Schneider R."/>
            <person name="Smith A.J."/>
            <person name="Vanacova S."/>
            <person name="Villalvazo M."/>
            <person name="Haas B.J."/>
            <person name="Pertea M."/>
            <person name="Feldblyum T.V."/>
            <person name="Utterback T.R."/>
            <person name="Shu C.L."/>
            <person name="Osoegawa K."/>
            <person name="de Jong P.J."/>
            <person name="Hrdy I."/>
            <person name="Horvathova L."/>
            <person name="Zubacova Z."/>
            <person name="Dolezal P."/>
            <person name="Malik S.B."/>
            <person name="Logsdon J.M. Jr."/>
            <person name="Henze K."/>
            <person name="Gupta A."/>
            <person name="Wang C.C."/>
            <person name="Dunne R.L."/>
            <person name="Upcroft J.A."/>
            <person name="Upcroft P."/>
            <person name="White O."/>
            <person name="Salzberg S.L."/>
            <person name="Tang P."/>
            <person name="Chiu C.-H."/>
            <person name="Lee Y.-S."/>
            <person name="Embley T.M."/>
            <person name="Coombs G.H."/>
            <person name="Mottram J.C."/>
            <person name="Tachezy J."/>
            <person name="Fraser-Liggett C.M."/>
            <person name="Johnson P.J."/>
        </authorList>
    </citation>
    <scope>NUCLEOTIDE SEQUENCE [LARGE SCALE GENOMIC DNA]</scope>
    <source>
        <strain evidence="2">G3</strain>
    </source>
</reference>
<dbReference type="VEuPathDB" id="TrichDB:TVAG_365730"/>
<name>A2DHL7_TRIV3</name>
<dbReference type="GO" id="GO:0006886">
    <property type="term" value="P:intracellular protein transport"/>
    <property type="evidence" value="ECO:0000318"/>
    <property type="project" value="GO_Central"/>
</dbReference>
<dbReference type="Pfam" id="PF00566">
    <property type="entry name" value="RabGAP-TBC"/>
    <property type="match status" value="1"/>
</dbReference>
<dbReference type="GO" id="GO:0043565">
    <property type="term" value="F:sequence-specific DNA binding"/>
    <property type="evidence" value="ECO:0007669"/>
    <property type="project" value="InterPro"/>
</dbReference>
<sequence>MLAKSLLIDESSGIINDGVVRDFAAQGIRTTDPRIRYYLWQFLLHLLPNDRSKWESTIKTRFEQYFKWVKIYFPDTFDWLEKDFSSEKTVKDFGLKNDSIMTQIYGDVIRMPNKAFIDCGIAKNEEEVSMYAKRIQRILYLFSNLNSAYSYTQGFNEIVLPLYEIVLKANRVLGGDDDLSESITFFLFQNLVTGTGLGDLFTMEQDFESVNGRFKVINKMIYFYDKDLYTLFNNLEIDPLQFAFPWVTLLFTQIYTGESLFHIWDKFLLKKVNVLEYAMAMASAHLIEVKSCLIGHNFNEILEFLQNIPPLDVTTIAVLAEDVWTQYCNGIKSK</sequence>
<dbReference type="GO" id="GO:0005737">
    <property type="term" value="C:cytoplasm"/>
    <property type="evidence" value="ECO:0000318"/>
    <property type="project" value="GO_Central"/>
</dbReference>
<dbReference type="InterPro" id="IPR000195">
    <property type="entry name" value="Rab-GAP-TBC_dom"/>
</dbReference>
<dbReference type="PANTHER" id="PTHR22957">
    <property type="entry name" value="TBC1 DOMAIN FAMILY MEMBER GTPASE-ACTIVATING PROTEIN"/>
    <property type="match status" value="1"/>
</dbReference>
<feature type="domain" description="Rab-GAP TBC" evidence="1">
    <location>
        <begin position="30"/>
        <end position="271"/>
    </location>
</feature>
<dbReference type="AlphaFoldDB" id="A2DHL7"/>
<dbReference type="PROSITE" id="PS50086">
    <property type="entry name" value="TBC_RABGAP"/>
    <property type="match status" value="1"/>
</dbReference>
<dbReference type="GO" id="GO:0003700">
    <property type="term" value="F:DNA-binding transcription factor activity"/>
    <property type="evidence" value="ECO:0007669"/>
    <property type="project" value="InterPro"/>
</dbReference>
<dbReference type="InParanoid" id="A2DHL7"/>
<dbReference type="Gene3D" id="1.10.472.80">
    <property type="entry name" value="Ypt/Rab-GAP domain of gyp1p, domain 3"/>
    <property type="match status" value="1"/>
</dbReference>
<reference evidence="2" key="1">
    <citation type="submission" date="2006-10" db="EMBL/GenBank/DDBJ databases">
        <authorList>
            <person name="Amadeo P."/>
            <person name="Zhao Q."/>
            <person name="Wortman J."/>
            <person name="Fraser-Liggett C."/>
            <person name="Carlton J."/>
        </authorList>
    </citation>
    <scope>NUCLEOTIDE SEQUENCE</scope>
    <source>
        <strain evidence="2">G3</strain>
    </source>
</reference>
<dbReference type="Gene3D" id="1.10.8.270">
    <property type="entry name" value="putative rabgap domain of human tbc1 domain family member 14 like domains"/>
    <property type="match status" value="1"/>
</dbReference>